<dbReference type="InterPro" id="IPR018487">
    <property type="entry name" value="Hemopexin-like_repeat"/>
</dbReference>
<evidence type="ECO:0000313" key="2">
    <source>
        <dbReference type="EMBL" id="CAJ0573580.1"/>
    </source>
</evidence>
<evidence type="ECO:0000256" key="1">
    <source>
        <dbReference type="PROSITE-ProRule" id="PRU01011"/>
    </source>
</evidence>
<dbReference type="Gene3D" id="2.110.10.10">
    <property type="entry name" value="Hemopexin-like domain"/>
    <property type="match status" value="1"/>
</dbReference>
<feature type="repeat" description="Hemopexin" evidence="1">
    <location>
        <begin position="13"/>
        <end position="59"/>
    </location>
</feature>
<keyword evidence="3" id="KW-1185">Reference proteome</keyword>
<feature type="non-terminal residue" evidence="2">
    <location>
        <position position="1"/>
    </location>
</feature>
<dbReference type="InterPro" id="IPR036375">
    <property type="entry name" value="Hemopexin-like_dom_sf"/>
</dbReference>
<dbReference type="Proteomes" id="UP001177023">
    <property type="component" value="Unassembled WGS sequence"/>
</dbReference>
<reference evidence="2" key="1">
    <citation type="submission" date="2023-06" db="EMBL/GenBank/DDBJ databases">
        <authorList>
            <person name="Delattre M."/>
        </authorList>
    </citation>
    <scope>NUCLEOTIDE SEQUENCE</scope>
    <source>
        <strain evidence="2">AF72</strain>
    </source>
</reference>
<proteinExistence type="predicted"/>
<dbReference type="PROSITE" id="PS51642">
    <property type="entry name" value="HEMOPEXIN_2"/>
    <property type="match status" value="1"/>
</dbReference>
<organism evidence="2 3">
    <name type="scientific">Mesorhabditis spiculigera</name>
    <dbReference type="NCBI Taxonomy" id="96644"/>
    <lineage>
        <taxon>Eukaryota</taxon>
        <taxon>Metazoa</taxon>
        <taxon>Ecdysozoa</taxon>
        <taxon>Nematoda</taxon>
        <taxon>Chromadorea</taxon>
        <taxon>Rhabditida</taxon>
        <taxon>Rhabditina</taxon>
        <taxon>Rhabditomorpha</taxon>
        <taxon>Rhabditoidea</taxon>
        <taxon>Rhabditidae</taxon>
        <taxon>Mesorhabditinae</taxon>
        <taxon>Mesorhabditis</taxon>
    </lineage>
</organism>
<comment type="caution">
    <text evidence="2">The sequence shown here is derived from an EMBL/GenBank/DDBJ whole genome shotgun (WGS) entry which is preliminary data.</text>
</comment>
<gene>
    <name evidence="2" type="ORF">MSPICULIGERA_LOCUS11935</name>
</gene>
<sequence>METPVAMSIDSCPKKFDAITRAYNGRTYAFAGPKVYQVWYENNLPQKASFDVSEMFPGGPKEVSAVLSNSRSGVTTLFDGRTEYRFRWNKKAQRFHMTKTRSPQNLSQNITVTPNLAFEWFDGNQVIAQDRRFAIFDAYWNLSTFEGDLKRYFPNLPRDLIGVIYNGGETALLYTRSNKLKVYHTKKYRIVQEYPVKIGEFVGCL</sequence>
<protein>
    <submittedName>
        <fullName evidence="2">Uncharacterized protein</fullName>
    </submittedName>
</protein>
<accession>A0AA36CQT9</accession>
<dbReference type="AlphaFoldDB" id="A0AA36CQT9"/>
<evidence type="ECO:0000313" key="3">
    <source>
        <dbReference type="Proteomes" id="UP001177023"/>
    </source>
</evidence>
<dbReference type="EMBL" id="CATQJA010002621">
    <property type="protein sequence ID" value="CAJ0573580.1"/>
    <property type="molecule type" value="Genomic_DNA"/>
</dbReference>
<name>A0AA36CQT9_9BILA</name>
<dbReference type="SUPFAM" id="SSF50923">
    <property type="entry name" value="Hemopexin-like domain"/>
    <property type="match status" value="1"/>
</dbReference>